<comment type="subcellular location">
    <subcellularLocation>
        <location evidence="1">Nucleus</location>
    </subcellularLocation>
</comment>
<comment type="caution">
    <text evidence="8">The sequence shown here is derived from an EMBL/GenBank/DDBJ whole genome shotgun (WGS) entry which is preliminary data.</text>
</comment>
<dbReference type="EMBL" id="JACMSC010000006">
    <property type="protein sequence ID" value="KAG6516985.1"/>
    <property type="molecule type" value="Genomic_DNA"/>
</dbReference>
<evidence type="ECO:0000313" key="8">
    <source>
        <dbReference type="EMBL" id="KAG6516985.1"/>
    </source>
</evidence>
<keyword evidence="7" id="KW-0539">Nucleus</keyword>
<accession>A0A8J5HGS4</accession>
<comment type="similarity">
    <text evidence="2">Belongs to the SHI protein family.</text>
</comment>
<dbReference type="OrthoDB" id="692274at2759"/>
<organism evidence="8 9">
    <name type="scientific">Zingiber officinale</name>
    <name type="common">Ginger</name>
    <name type="synonym">Amomum zingiber</name>
    <dbReference type="NCBI Taxonomy" id="94328"/>
    <lineage>
        <taxon>Eukaryota</taxon>
        <taxon>Viridiplantae</taxon>
        <taxon>Streptophyta</taxon>
        <taxon>Embryophyta</taxon>
        <taxon>Tracheophyta</taxon>
        <taxon>Spermatophyta</taxon>
        <taxon>Magnoliopsida</taxon>
        <taxon>Liliopsida</taxon>
        <taxon>Zingiberales</taxon>
        <taxon>Zingiberaceae</taxon>
        <taxon>Zingiber</taxon>
    </lineage>
</organism>
<evidence type="ECO:0000313" key="9">
    <source>
        <dbReference type="Proteomes" id="UP000734854"/>
    </source>
</evidence>
<proteinExistence type="inferred from homology"/>
<sequence length="252" mass="26976">MAAGFPFGSGVGGEGHRKMPLTGNFFLYGGGSRNDDIEGSGYTRSFELTRQQGQGQEQSPYLGFPDEVPIVRSTAVAAAGTGGKSCQDCGNQAKKDCTHLRCRTCCMSRGFPCSTHVRSTWVPAAKRRERQQQLSAAVTTAYGGNLESEIFPPEVNAEAKFRCVRVSAVDDADEKYAYQTTVHIAGHLFKGILYDHGAATDLPQLTGEASTSSATARDAAAPELLDQCPSTPLVAFVSGSPPPFSLHRQRHN</sequence>
<dbReference type="AlphaFoldDB" id="A0A8J5HGS4"/>
<dbReference type="GO" id="GO:0005634">
    <property type="term" value="C:nucleus"/>
    <property type="evidence" value="ECO:0007669"/>
    <property type="project" value="UniProtKB-SubCell"/>
</dbReference>
<evidence type="ECO:0000256" key="6">
    <source>
        <dbReference type="ARBA" id="ARBA00023159"/>
    </source>
</evidence>
<protein>
    <submittedName>
        <fullName evidence="8">Uncharacterized protein</fullName>
    </submittedName>
</protein>
<dbReference type="PANTHER" id="PTHR31604">
    <property type="entry name" value="PROTEIN LATERAL ROOT PRIMORDIUM 1"/>
    <property type="match status" value="1"/>
</dbReference>
<keyword evidence="4" id="KW-0862">Zinc</keyword>
<dbReference type="GO" id="GO:0046872">
    <property type="term" value="F:metal ion binding"/>
    <property type="evidence" value="ECO:0007669"/>
    <property type="project" value="UniProtKB-KW"/>
</dbReference>
<dbReference type="GO" id="GO:0045893">
    <property type="term" value="P:positive regulation of DNA-templated transcription"/>
    <property type="evidence" value="ECO:0007669"/>
    <property type="project" value="TreeGrafter"/>
</dbReference>
<dbReference type="GO" id="GO:0003700">
    <property type="term" value="F:DNA-binding transcription factor activity"/>
    <property type="evidence" value="ECO:0007669"/>
    <property type="project" value="InterPro"/>
</dbReference>
<dbReference type="PANTHER" id="PTHR31604:SF2">
    <property type="entry name" value="PROTEIN SHI RELATED SEQUENCE 7"/>
    <property type="match status" value="1"/>
</dbReference>
<evidence type="ECO:0000256" key="1">
    <source>
        <dbReference type="ARBA" id="ARBA00004123"/>
    </source>
</evidence>
<dbReference type="NCBIfam" id="TIGR01623">
    <property type="entry name" value="put_zinc_LRP1"/>
    <property type="match status" value="1"/>
</dbReference>
<reference evidence="8 9" key="1">
    <citation type="submission" date="2020-08" db="EMBL/GenBank/DDBJ databases">
        <title>Plant Genome Project.</title>
        <authorList>
            <person name="Zhang R.-G."/>
        </authorList>
    </citation>
    <scope>NUCLEOTIDE SEQUENCE [LARGE SCALE GENOMIC DNA]</scope>
    <source>
        <tissue evidence="8">Rhizome</tissue>
    </source>
</reference>
<keyword evidence="6" id="KW-0010">Activator</keyword>
<dbReference type="InterPro" id="IPR007818">
    <property type="entry name" value="SHI"/>
</dbReference>
<keyword evidence="3" id="KW-0479">Metal-binding</keyword>
<evidence type="ECO:0000256" key="7">
    <source>
        <dbReference type="ARBA" id="ARBA00023242"/>
    </source>
</evidence>
<evidence type="ECO:0000256" key="5">
    <source>
        <dbReference type="ARBA" id="ARBA00023125"/>
    </source>
</evidence>
<gene>
    <name evidence="8" type="ORF">ZIOFF_020362</name>
</gene>
<keyword evidence="9" id="KW-1185">Reference proteome</keyword>
<evidence type="ECO:0000256" key="2">
    <source>
        <dbReference type="ARBA" id="ARBA00006911"/>
    </source>
</evidence>
<dbReference type="NCBIfam" id="TIGR01624">
    <property type="entry name" value="LRP1_Cterm"/>
    <property type="match status" value="1"/>
</dbReference>
<dbReference type="GO" id="GO:0003677">
    <property type="term" value="F:DNA binding"/>
    <property type="evidence" value="ECO:0007669"/>
    <property type="project" value="UniProtKB-KW"/>
</dbReference>
<name>A0A8J5HGS4_ZINOF</name>
<dbReference type="Pfam" id="PF05142">
    <property type="entry name" value="DUF702"/>
    <property type="match status" value="2"/>
</dbReference>
<dbReference type="Proteomes" id="UP000734854">
    <property type="component" value="Unassembled WGS sequence"/>
</dbReference>
<evidence type="ECO:0000256" key="4">
    <source>
        <dbReference type="ARBA" id="ARBA00022833"/>
    </source>
</evidence>
<keyword evidence="5" id="KW-0238">DNA-binding</keyword>
<evidence type="ECO:0000256" key="3">
    <source>
        <dbReference type="ARBA" id="ARBA00022723"/>
    </source>
</evidence>
<dbReference type="InterPro" id="IPR006510">
    <property type="entry name" value="Znf_LRP1"/>
</dbReference>
<dbReference type="InterPro" id="IPR006511">
    <property type="entry name" value="SHI_C"/>
</dbReference>